<comment type="catalytic activity">
    <reaction evidence="2">
        <text>a quinone + NADH + H(+) = a quinol + NAD(+)</text>
        <dbReference type="Rhea" id="RHEA:46160"/>
        <dbReference type="ChEBI" id="CHEBI:15378"/>
        <dbReference type="ChEBI" id="CHEBI:24646"/>
        <dbReference type="ChEBI" id="CHEBI:57540"/>
        <dbReference type="ChEBI" id="CHEBI:57945"/>
        <dbReference type="ChEBI" id="CHEBI:132124"/>
        <dbReference type="EC" id="1.6.5.2"/>
    </reaction>
</comment>
<dbReference type="GO" id="GO:0005829">
    <property type="term" value="C:cytosol"/>
    <property type="evidence" value="ECO:0000318"/>
    <property type="project" value="GO_Central"/>
</dbReference>
<feature type="domain" description="NADPH-dependent FMN reductase-like" evidence="5">
    <location>
        <begin position="68"/>
        <end position="162"/>
    </location>
</feature>
<evidence type="ECO:0000256" key="2">
    <source>
        <dbReference type="ARBA" id="ARBA00047678"/>
    </source>
</evidence>
<dbReference type="PANTHER" id="PTHR30543">
    <property type="entry name" value="CHROMATE REDUCTASE"/>
    <property type="match status" value="1"/>
</dbReference>
<dbReference type="PANTHER" id="PTHR30543:SF21">
    <property type="entry name" value="NAD(P)H-DEPENDENT FMN REDUCTASE LOT6"/>
    <property type="match status" value="1"/>
</dbReference>
<evidence type="ECO:0000313" key="6">
    <source>
        <dbReference type="EMBL" id="CBI40145.3"/>
    </source>
</evidence>
<name>D7UBN0_VITVI</name>
<dbReference type="eggNOG" id="KOG4530">
    <property type="taxonomic scope" value="Eukaryota"/>
</dbReference>
<dbReference type="HOGENOM" id="CLU_1423830_0_0_1"/>
<evidence type="ECO:0000259" key="5">
    <source>
        <dbReference type="Pfam" id="PF03358"/>
    </source>
</evidence>
<feature type="chain" id="PRO_5003106406" description="NAD(P)H dehydrogenase (quinone)" evidence="4">
    <location>
        <begin position="20"/>
        <end position="191"/>
    </location>
</feature>
<gene>
    <name evidence="6" type="ordered locus">VIT_13s0067g02810</name>
</gene>
<dbReference type="Gene3D" id="3.40.50.360">
    <property type="match status" value="1"/>
</dbReference>
<evidence type="ECO:0000313" key="7">
    <source>
        <dbReference type="Proteomes" id="UP000009183"/>
    </source>
</evidence>
<dbReference type="InParanoid" id="D7UBN0"/>
<organism evidence="6 7">
    <name type="scientific">Vitis vinifera</name>
    <name type="common">Grape</name>
    <dbReference type="NCBI Taxonomy" id="29760"/>
    <lineage>
        <taxon>Eukaryota</taxon>
        <taxon>Viridiplantae</taxon>
        <taxon>Streptophyta</taxon>
        <taxon>Embryophyta</taxon>
        <taxon>Tracheophyta</taxon>
        <taxon>Spermatophyta</taxon>
        <taxon>Magnoliopsida</taxon>
        <taxon>eudicotyledons</taxon>
        <taxon>Gunneridae</taxon>
        <taxon>Pentapetalae</taxon>
        <taxon>rosids</taxon>
        <taxon>Vitales</taxon>
        <taxon>Vitaceae</taxon>
        <taxon>Viteae</taxon>
        <taxon>Vitis</taxon>
    </lineage>
</organism>
<evidence type="ECO:0000256" key="1">
    <source>
        <dbReference type="ARBA" id="ARBA00012648"/>
    </source>
</evidence>
<dbReference type="InterPro" id="IPR005025">
    <property type="entry name" value="FMN_Rdtase-like_dom"/>
</dbReference>
<keyword evidence="4" id="KW-0732">Signal</keyword>
<dbReference type="GO" id="GO:0003955">
    <property type="term" value="F:NAD(P)H dehydrogenase (quinone) activity"/>
    <property type="evidence" value="ECO:0007669"/>
    <property type="project" value="UniProtKB-EC"/>
</dbReference>
<dbReference type="EC" id="1.6.5.2" evidence="1"/>
<dbReference type="Pfam" id="PF03358">
    <property type="entry name" value="FMN_red"/>
    <property type="match status" value="1"/>
</dbReference>
<dbReference type="InterPro" id="IPR029039">
    <property type="entry name" value="Flavoprotein-like_sf"/>
</dbReference>
<dbReference type="OrthoDB" id="68575at2759"/>
<comment type="catalytic activity">
    <reaction evidence="3">
        <text>a quinone + NADPH + H(+) = a quinol + NADP(+)</text>
        <dbReference type="Rhea" id="RHEA:46164"/>
        <dbReference type="ChEBI" id="CHEBI:15378"/>
        <dbReference type="ChEBI" id="CHEBI:24646"/>
        <dbReference type="ChEBI" id="CHEBI:57783"/>
        <dbReference type="ChEBI" id="CHEBI:58349"/>
        <dbReference type="ChEBI" id="CHEBI:132124"/>
        <dbReference type="EC" id="1.6.5.2"/>
    </reaction>
</comment>
<proteinExistence type="predicted"/>
<feature type="signal peptide" evidence="4">
    <location>
        <begin position="1"/>
        <end position="19"/>
    </location>
</feature>
<sequence length="191" mass="21303">MLKTLYNTKLFFTLLLVHSYSISSSISYPTHSYPSTSAFANLKKTRQRREKRNGSVQVSHQRCRSVRLALCGSLRSASFNRGLIRYAMKLSKEAIEGMEIEYVDISPLPLLNTDLIVGGKFPPAVEAFRQQILKADGVLFATAENNFSVSAPLKNALDWASIAPNAWTISLLQSSAPEELLVGDYHSWCFP</sequence>
<dbReference type="PaxDb" id="29760-VIT_13s0067g02810.t01"/>
<dbReference type="Proteomes" id="UP000009183">
    <property type="component" value="Chromosome 13, unordered"/>
</dbReference>
<dbReference type="GO" id="GO:0010181">
    <property type="term" value="F:FMN binding"/>
    <property type="evidence" value="ECO:0000318"/>
    <property type="project" value="GO_Central"/>
</dbReference>
<dbReference type="InterPro" id="IPR050712">
    <property type="entry name" value="NAD(P)H-dep_reductase"/>
</dbReference>
<keyword evidence="7" id="KW-1185">Reference proteome</keyword>
<dbReference type="EMBL" id="FN596752">
    <property type="protein sequence ID" value="CBI40145.3"/>
    <property type="molecule type" value="Genomic_DNA"/>
</dbReference>
<protein>
    <recommendedName>
        <fullName evidence="1">NAD(P)H dehydrogenase (quinone)</fullName>
        <ecNumber evidence="1">1.6.5.2</ecNumber>
    </recommendedName>
</protein>
<evidence type="ECO:0000256" key="4">
    <source>
        <dbReference type="SAM" id="SignalP"/>
    </source>
</evidence>
<dbReference type="AlphaFoldDB" id="D7UBN0"/>
<reference evidence="7" key="1">
    <citation type="journal article" date="2007" name="Nature">
        <title>The grapevine genome sequence suggests ancestral hexaploidization in major angiosperm phyla.</title>
        <authorList>
            <consortium name="The French-Italian Public Consortium for Grapevine Genome Characterization."/>
            <person name="Jaillon O."/>
            <person name="Aury J.-M."/>
            <person name="Noel B."/>
            <person name="Policriti A."/>
            <person name="Clepet C."/>
            <person name="Casagrande A."/>
            <person name="Choisne N."/>
            <person name="Aubourg S."/>
            <person name="Vitulo N."/>
            <person name="Jubin C."/>
            <person name="Vezzi A."/>
            <person name="Legeai F."/>
            <person name="Hugueney P."/>
            <person name="Dasilva C."/>
            <person name="Horner D."/>
            <person name="Mica E."/>
            <person name="Jublot D."/>
            <person name="Poulain J."/>
            <person name="Bruyere C."/>
            <person name="Billault A."/>
            <person name="Segurens B."/>
            <person name="Gouyvenoux M."/>
            <person name="Ugarte E."/>
            <person name="Cattonaro F."/>
            <person name="Anthouard V."/>
            <person name="Vico V."/>
            <person name="Del Fabbro C."/>
            <person name="Alaux M."/>
            <person name="Di Gaspero G."/>
            <person name="Dumas V."/>
            <person name="Felice N."/>
            <person name="Paillard S."/>
            <person name="Juman I."/>
            <person name="Moroldo M."/>
            <person name="Scalabrin S."/>
            <person name="Canaguier A."/>
            <person name="Le Clainche I."/>
            <person name="Malacrida G."/>
            <person name="Durand E."/>
            <person name="Pesole G."/>
            <person name="Laucou V."/>
            <person name="Chatelet P."/>
            <person name="Merdinoglu D."/>
            <person name="Delledonne M."/>
            <person name="Pezzotti M."/>
            <person name="Lecharny A."/>
            <person name="Scarpelli C."/>
            <person name="Artiguenave F."/>
            <person name="Pe M.E."/>
            <person name="Valle G."/>
            <person name="Morgante M."/>
            <person name="Caboche M."/>
            <person name="Adam-Blondon A.-F."/>
            <person name="Weissenbach J."/>
            <person name="Quetier F."/>
            <person name="Wincker P."/>
        </authorList>
    </citation>
    <scope>NUCLEOTIDE SEQUENCE [LARGE SCALE GENOMIC DNA]</scope>
    <source>
        <strain evidence="7">cv. Pinot noir / PN40024</strain>
    </source>
</reference>
<dbReference type="STRING" id="29760.D7UBN0"/>
<dbReference type="SUPFAM" id="SSF52218">
    <property type="entry name" value="Flavoproteins"/>
    <property type="match status" value="1"/>
</dbReference>
<accession>D7UBN0</accession>
<evidence type="ECO:0000256" key="3">
    <source>
        <dbReference type="ARBA" id="ARBA00048983"/>
    </source>
</evidence>